<dbReference type="Proteomes" id="UP000663992">
    <property type="component" value="Unassembled WGS sequence"/>
</dbReference>
<dbReference type="Gene3D" id="1.10.10.60">
    <property type="entry name" value="Homeodomain-like"/>
    <property type="match status" value="2"/>
</dbReference>
<evidence type="ECO:0000259" key="5">
    <source>
        <dbReference type="PROSITE" id="PS01124"/>
    </source>
</evidence>
<dbReference type="PANTHER" id="PTHR43280:SF29">
    <property type="entry name" value="ARAC-FAMILY TRANSCRIPTIONAL REGULATOR"/>
    <property type="match status" value="1"/>
</dbReference>
<feature type="transmembrane region" description="Helical" evidence="4">
    <location>
        <begin position="64"/>
        <end position="83"/>
    </location>
</feature>
<evidence type="ECO:0000256" key="3">
    <source>
        <dbReference type="ARBA" id="ARBA00023163"/>
    </source>
</evidence>
<reference evidence="6 7" key="1">
    <citation type="submission" date="2021-03" db="EMBL/GenBank/DDBJ databases">
        <title>novel species isolated from a fishpond in China.</title>
        <authorList>
            <person name="Lu H."/>
            <person name="Cai Z."/>
        </authorList>
    </citation>
    <scope>NUCLEOTIDE SEQUENCE [LARGE SCALE GENOMIC DNA]</scope>
    <source>
        <strain evidence="6 7">Y57</strain>
    </source>
</reference>
<evidence type="ECO:0000256" key="1">
    <source>
        <dbReference type="ARBA" id="ARBA00023015"/>
    </source>
</evidence>
<dbReference type="InterPro" id="IPR018060">
    <property type="entry name" value="HTH_AraC"/>
</dbReference>
<dbReference type="InterPro" id="IPR018062">
    <property type="entry name" value="HTH_AraC-typ_CS"/>
</dbReference>
<keyword evidence="1" id="KW-0805">Transcription regulation</keyword>
<sequence length="388" mass="44103">MKRFYMLDMYFSSMALAVAAFSLFLLLPQHKNPAKRPFVCVLTCLALLASGPVIFSTFPAFRQLYIAAIPVIFYLLLPCFWLYHEALISSAPWQWHKNTNKHFLPLLFALLVSLLILLLPEQDFDNLFFSEIPLENTMAKMTATSFFALLVLWCVLSLVYVVGMFKRTIEYRSRIKQMYANESGKTLLWVHSFSLLLVFTWIYALAVLTLGNRFAQYGLSDTGVFLLLLVLVWLMATNGFRQQPGFVEVFSPAPDNSEVGAQTNKAKYQRSALNQDDFERIATKLVHAISQDALHLDAELNLLKLAKHTGVPSQYLSQTLNQHLDTTFFDFINQARIENAKPMLLKSDQTVLDIALAVGFNARSSFYKAFKQSTGMTPSEYKKQHNAG</sequence>
<dbReference type="PROSITE" id="PS01124">
    <property type="entry name" value="HTH_ARAC_FAMILY_2"/>
    <property type="match status" value="1"/>
</dbReference>
<evidence type="ECO:0000313" key="7">
    <source>
        <dbReference type="Proteomes" id="UP000663992"/>
    </source>
</evidence>
<name>A0ABS3CQW4_9ALTE</name>
<keyword evidence="4" id="KW-1133">Transmembrane helix</keyword>
<keyword evidence="2" id="KW-0238">DNA-binding</keyword>
<dbReference type="PROSITE" id="PS00041">
    <property type="entry name" value="HTH_ARAC_FAMILY_1"/>
    <property type="match status" value="1"/>
</dbReference>
<dbReference type="Pfam" id="PF12833">
    <property type="entry name" value="HTH_18"/>
    <property type="match status" value="1"/>
</dbReference>
<feature type="transmembrane region" description="Helical" evidence="4">
    <location>
        <begin position="38"/>
        <end position="58"/>
    </location>
</feature>
<feature type="transmembrane region" description="Helical" evidence="4">
    <location>
        <begin position="186"/>
        <end position="208"/>
    </location>
</feature>
<accession>A0ABS3CQW4</accession>
<keyword evidence="4" id="KW-0472">Membrane</keyword>
<dbReference type="PRINTS" id="PR00032">
    <property type="entry name" value="HTHARAC"/>
</dbReference>
<feature type="transmembrane region" description="Helical" evidence="4">
    <location>
        <begin position="214"/>
        <end position="236"/>
    </location>
</feature>
<dbReference type="SUPFAM" id="SSF46689">
    <property type="entry name" value="Homeodomain-like"/>
    <property type="match status" value="1"/>
</dbReference>
<evidence type="ECO:0000313" key="6">
    <source>
        <dbReference type="EMBL" id="MBN7818566.1"/>
    </source>
</evidence>
<dbReference type="EMBL" id="JAFKCS010000001">
    <property type="protein sequence ID" value="MBN7818566.1"/>
    <property type="molecule type" value="Genomic_DNA"/>
</dbReference>
<protein>
    <submittedName>
        <fullName evidence="6">Helix-turn-helix transcriptional regulator</fullName>
    </submittedName>
</protein>
<keyword evidence="3" id="KW-0804">Transcription</keyword>
<dbReference type="PANTHER" id="PTHR43280">
    <property type="entry name" value="ARAC-FAMILY TRANSCRIPTIONAL REGULATOR"/>
    <property type="match status" value="1"/>
</dbReference>
<keyword evidence="7" id="KW-1185">Reference proteome</keyword>
<dbReference type="InterPro" id="IPR009057">
    <property type="entry name" value="Homeodomain-like_sf"/>
</dbReference>
<evidence type="ECO:0000256" key="2">
    <source>
        <dbReference type="ARBA" id="ARBA00023125"/>
    </source>
</evidence>
<feature type="domain" description="HTH araC/xylS-type" evidence="5">
    <location>
        <begin position="283"/>
        <end position="384"/>
    </location>
</feature>
<comment type="caution">
    <text evidence="6">The sequence shown here is derived from an EMBL/GenBank/DDBJ whole genome shotgun (WGS) entry which is preliminary data.</text>
</comment>
<gene>
    <name evidence="6" type="ORF">J0A65_01755</name>
</gene>
<dbReference type="RefSeq" id="WP_206592385.1">
    <property type="nucleotide sequence ID" value="NZ_JAFKCS010000001.1"/>
</dbReference>
<organism evidence="6 7">
    <name type="scientific">Bowmanella yangjiangensis</name>
    <dbReference type="NCBI Taxonomy" id="2811230"/>
    <lineage>
        <taxon>Bacteria</taxon>
        <taxon>Pseudomonadati</taxon>
        <taxon>Pseudomonadota</taxon>
        <taxon>Gammaproteobacteria</taxon>
        <taxon>Alteromonadales</taxon>
        <taxon>Alteromonadaceae</taxon>
        <taxon>Bowmanella</taxon>
    </lineage>
</organism>
<feature type="transmembrane region" description="Helical" evidence="4">
    <location>
        <begin position="6"/>
        <end position="26"/>
    </location>
</feature>
<dbReference type="InterPro" id="IPR020449">
    <property type="entry name" value="Tscrpt_reg_AraC-type_HTH"/>
</dbReference>
<dbReference type="SMART" id="SM00342">
    <property type="entry name" value="HTH_ARAC"/>
    <property type="match status" value="1"/>
</dbReference>
<feature type="transmembrane region" description="Helical" evidence="4">
    <location>
        <begin position="103"/>
        <end position="120"/>
    </location>
</feature>
<feature type="transmembrane region" description="Helical" evidence="4">
    <location>
        <begin position="146"/>
        <end position="165"/>
    </location>
</feature>
<evidence type="ECO:0000256" key="4">
    <source>
        <dbReference type="SAM" id="Phobius"/>
    </source>
</evidence>
<keyword evidence="4" id="KW-0812">Transmembrane</keyword>
<proteinExistence type="predicted"/>